<dbReference type="PROSITE" id="PS51432">
    <property type="entry name" value="AP_NUCLEASE_F2_4"/>
    <property type="match status" value="1"/>
</dbReference>
<organism evidence="3 4">
    <name type="scientific">Paenibacillus curdlanolyticus YK9</name>
    <dbReference type="NCBI Taxonomy" id="717606"/>
    <lineage>
        <taxon>Bacteria</taxon>
        <taxon>Bacillati</taxon>
        <taxon>Bacillota</taxon>
        <taxon>Bacilli</taxon>
        <taxon>Bacillales</taxon>
        <taxon>Paenibacillaceae</taxon>
        <taxon>Paenibacillus</taxon>
    </lineage>
</organism>
<dbReference type="EMBL" id="AEDD01000002">
    <property type="protein sequence ID" value="EFM12092.1"/>
    <property type="molecule type" value="Genomic_DNA"/>
</dbReference>
<evidence type="ECO:0000313" key="3">
    <source>
        <dbReference type="EMBL" id="EFM12092.1"/>
    </source>
</evidence>
<dbReference type="InterPro" id="IPR036237">
    <property type="entry name" value="Xyl_isomerase-like_sf"/>
</dbReference>
<keyword evidence="3" id="KW-0255">Endonuclease</keyword>
<dbReference type="GO" id="GO:0008270">
    <property type="term" value="F:zinc ion binding"/>
    <property type="evidence" value="ECO:0007669"/>
    <property type="project" value="InterPro"/>
</dbReference>
<dbReference type="GO" id="GO:0006284">
    <property type="term" value="P:base-excision repair"/>
    <property type="evidence" value="ECO:0007669"/>
    <property type="project" value="TreeGrafter"/>
</dbReference>
<accession>E0I550</accession>
<dbReference type="Gene3D" id="3.20.20.150">
    <property type="entry name" value="Divalent-metal-dependent TIM barrel enzymes"/>
    <property type="match status" value="1"/>
</dbReference>
<keyword evidence="1" id="KW-0540">Nuclease</keyword>
<sequence length="278" mass="30322">MRHGCHVSTRGGYRAAAAKAAAMGARSYQYFPKNPRSLSVKPFDHADAERCAAFCAANDLQSIAHTPYPTNLAAADLAQRSRTVESLLNDLDIAESCGSIGVVVHFGVYKGVDPLVGYRNIIASLDEVTARWNGQAKLLIENQAGDHAPMGTTFEELATIRSLCQKPESIAYCLDSCHLFASGVWKGEADAQWLETARATDVLPHIAAVHYNDCLYPSGSRKDRHAAIGKGMISTEGLRWLLQVPELEDKPFVLETPTDGVGSHQPQLQLMMDWGKQQ</sequence>
<keyword evidence="4" id="KW-1185">Reference proteome</keyword>
<dbReference type="RefSeq" id="WP_006036787.1">
    <property type="nucleotide sequence ID" value="NZ_AEDD01000002.1"/>
</dbReference>
<dbReference type="AlphaFoldDB" id="E0I550"/>
<evidence type="ECO:0000259" key="2">
    <source>
        <dbReference type="Pfam" id="PF01261"/>
    </source>
</evidence>
<dbReference type="STRING" id="717606.PaecuDRAFT_0772"/>
<dbReference type="eggNOG" id="COG0648">
    <property type="taxonomic scope" value="Bacteria"/>
</dbReference>
<name>E0I550_9BACL</name>
<dbReference type="InterPro" id="IPR013022">
    <property type="entry name" value="Xyl_isomerase-like_TIM-brl"/>
</dbReference>
<evidence type="ECO:0000256" key="1">
    <source>
        <dbReference type="ARBA" id="ARBA00022722"/>
    </source>
</evidence>
<dbReference type="SMART" id="SM00518">
    <property type="entry name" value="AP2Ec"/>
    <property type="match status" value="1"/>
</dbReference>
<reference evidence="3 4" key="1">
    <citation type="submission" date="2010-07" db="EMBL/GenBank/DDBJ databases">
        <title>The draft genome of Paenibacillus curdlanolyticus YK9.</title>
        <authorList>
            <consortium name="US DOE Joint Genome Institute (JGI-PGF)"/>
            <person name="Lucas S."/>
            <person name="Copeland A."/>
            <person name="Lapidus A."/>
            <person name="Cheng J.-F."/>
            <person name="Bruce D."/>
            <person name="Goodwin L."/>
            <person name="Pitluck S."/>
            <person name="Land M.L."/>
            <person name="Hauser L."/>
            <person name="Chang Y.-J."/>
            <person name="Jeffries C."/>
            <person name="Anderson I.J."/>
            <person name="Johnson E."/>
            <person name="Loganathan U."/>
            <person name="Mulhopadhyay B."/>
            <person name="Kyrpides N."/>
            <person name="Woyke T.J."/>
        </authorList>
    </citation>
    <scope>NUCLEOTIDE SEQUENCE [LARGE SCALE GENOMIC DNA]</scope>
    <source>
        <strain evidence="3 4">YK9</strain>
    </source>
</reference>
<feature type="domain" description="Xylose isomerase-like TIM barrel" evidence="2">
    <location>
        <begin position="18"/>
        <end position="273"/>
    </location>
</feature>
<dbReference type="OrthoDB" id="9805666at2"/>
<dbReference type="SUPFAM" id="SSF51658">
    <property type="entry name" value="Xylose isomerase-like"/>
    <property type="match status" value="1"/>
</dbReference>
<dbReference type="InterPro" id="IPR001719">
    <property type="entry name" value="AP_endonuc_2"/>
</dbReference>
<keyword evidence="3" id="KW-0378">Hydrolase</keyword>
<dbReference type="GO" id="GO:0008081">
    <property type="term" value="F:phosphoric diester hydrolase activity"/>
    <property type="evidence" value="ECO:0007669"/>
    <property type="project" value="TreeGrafter"/>
</dbReference>
<proteinExistence type="predicted"/>
<dbReference type="PANTHER" id="PTHR21445">
    <property type="entry name" value="ENDONUCLEASE IV ENDODEOXYRIBONUCLEASE IV"/>
    <property type="match status" value="1"/>
</dbReference>
<dbReference type="GO" id="GO:0003677">
    <property type="term" value="F:DNA binding"/>
    <property type="evidence" value="ECO:0007669"/>
    <property type="project" value="InterPro"/>
</dbReference>
<dbReference type="GO" id="GO:0003906">
    <property type="term" value="F:DNA-(apurinic or apyrimidinic site) endonuclease activity"/>
    <property type="evidence" value="ECO:0007669"/>
    <property type="project" value="TreeGrafter"/>
</dbReference>
<evidence type="ECO:0000313" key="4">
    <source>
        <dbReference type="Proteomes" id="UP000005387"/>
    </source>
</evidence>
<gene>
    <name evidence="3" type="ORF">PaecuDRAFT_0772</name>
</gene>
<protein>
    <submittedName>
        <fullName evidence="3">Apurinic endonuclease Apn1</fullName>
    </submittedName>
</protein>
<dbReference type="Proteomes" id="UP000005387">
    <property type="component" value="Unassembled WGS sequence"/>
</dbReference>
<dbReference type="PANTHER" id="PTHR21445:SF0">
    <property type="entry name" value="APURINIC-APYRIMIDINIC ENDONUCLEASE"/>
    <property type="match status" value="1"/>
</dbReference>
<dbReference type="Pfam" id="PF01261">
    <property type="entry name" value="AP_endonuc_2"/>
    <property type="match status" value="1"/>
</dbReference>
<dbReference type="NCBIfam" id="TIGR00587">
    <property type="entry name" value="nfo"/>
    <property type="match status" value="1"/>
</dbReference>